<feature type="transmembrane region" description="Helical" evidence="10">
    <location>
        <begin position="32"/>
        <end position="53"/>
    </location>
</feature>
<keyword evidence="10" id="KW-0813">Transport</keyword>
<protein>
    <recommendedName>
        <fullName evidence="10">Fluoride-specific ion channel FluC</fullName>
    </recommendedName>
</protein>
<dbReference type="EMBL" id="CP159510">
    <property type="protein sequence ID" value="XCJ17402.1"/>
    <property type="molecule type" value="Genomic_DNA"/>
</dbReference>
<dbReference type="RefSeq" id="WP_353948648.1">
    <property type="nucleotide sequence ID" value="NZ_CP159510.1"/>
</dbReference>
<keyword evidence="4 10" id="KW-1133">Transmembrane helix</keyword>
<evidence type="ECO:0000256" key="5">
    <source>
        <dbReference type="ARBA" id="ARBA00023136"/>
    </source>
</evidence>
<dbReference type="GO" id="GO:0005886">
    <property type="term" value="C:plasma membrane"/>
    <property type="evidence" value="ECO:0007669"/>
    <property type="project" value="UniProtKB-SubCell"/>
</dbReference>
<feature type="binding site" evidence="10">
    <location>
        <position position="72"/>
    </location>
    <ligand>
        <name>Na(+)</name>
        <dbReference type="ChEBI" id="CHEBI:29101"/>
        <note>structural</note>
    </ligand>
</feature>
<reference evidence="11" key="1">
    <citation type="submission" date="2024-06" db="EMBL/GenBank/DDBJ databases">
        <authorList>
            <person name="Fan A."/>
            <person name="Zhang F.Y."/>
            <person name="Zhang L."/>
        </authorList>
    </citation>
    <scope>NUCLEOTIDE SEQUENCE</scope>
    <source>
        <strain evidence="11">Y61</strain>
    </source>
</reference>
<comment type="activity regulation">
    <text evidence="10">Na(+) is not transported, but it plays an essential structural role and its presence is essential for fluoride channel function.</text>
</comment>
<accession>A0AAU8IGN8</accession>
<keyword evidence="10" id="KW-0479">Metal-binding</keyword>
<feature type="binding site" evidence="10">
    <location>
        <position position="75"/>
    </location>
    <ligand>
        <name>Na(+)</name>
        <dbReference type="ChEBI" id="CHEBI:29101"/>
        <note>structural</note>
    </ligand>
</feature>
<evidence type="ECO:0000256" key="9">
    <source>
        <dbReference type="ARBA" id="ARBA00049940"/>
    </source>
</evidence>
<keyword evidence="5 10" id="KW-0472">Membrane</keyword>
<feature type="transmembrane region" description="Helical" evidence="10">
    <location>
        <begin position="60"/>
        <end position="80"/>
    </location>
</feature>
<evidence type="ECO:0000256" key="8">
    <source>
        <dbReference type="ARBA" id="ARBA00035585"/>
    </source>
</evidence>
<dbReference type="HAMAP" id="MF_00454">
    <property type="entry name" value="FluC"/>
    <property type="match status" value="1"/>
</dbReference>
<comment type="catalytic activity">
    <reaction evidence="8">
        <text>fluoride(in) = fluoride(out)</text>
        <dbReference type="Rhea" id="RHEA:76159"/>
        <dbReference type="ChEBI" id="CHEBI:17051"/>
    </reaction>
    <physiologicalReaction direction="left-to-right" evidence="8">
        <dbReference type="Rhea" id="RHEA:76160"/>
    </physiologicalReaction>
</comment>
<gene>
    <name evidence="10" type="primary">fluC</name>
    <name evidence="10" type="synonym">crcB</name>
    <name evidence="11" type="ORF">ABNN70_02420</name>
</gene>
<evidence type="ECO:0000313" key="11">
    <source>
        <dbReference type="EMBL" id="XCJ17402.1"/>
    </source>
</evidence>
<comment type="function">
    <text evidence="9 10">Fluoride-specific ion channel. Important for reducing fluoride concentration in the cell, thus reducing its toxicity.</text>
</comment>
<evidence type="ECO:0000256" key="6">
    <source>
        <dbReference type="ARBA" id="ARBA00023303"/>
    </source>
</evidence>
<comment type="similarity">
    <text evidence="7 10">Belongs to the fluoride channel Fluc/FEX (TC 1.A.43) family.</text>
</comment>
<comment type="subcellular location">
    <subcellularLocation>
        <location evidence="1 10">Cell membrane</location>
        <topology evidence="1 10">Multi-pass membrane protein</topology>
    </subcellularLocation>
</comment>
<keyword evidence="10" id="KW-0406">Ion transport</keyword>
<dbReference type="InterPro" id="IPR003691">
    <property type="entry name" value="FluC"/>
</dbReference>
<dbReference type="GO" id="GO:0046872">
    <property type="term" value="F:metal ion binding"/>
    <property type="evidence" value="ECO:0007669"/>
    <property type="project" value="UniProtKB-KW"/>
</dbReference>
<dbReference type="Pfam" id="PF02537">
    <property type="entry name" value="CRCB"/>
    <property type="match status" value="1"/>
</dbReference>
<sequence>MLNYILFILFGMLGAVSRYLLSMLFHASSFPIATLVINLCGCFLLAVVARFLIHIRRLPASLISAVGTGFIGSFTTFSAFALETVELIRRNLLLACIYAGTSLFGGLAAAALGYLTARLLLNRLKGSLDHDHQ</sequence>
<dbReference type="AlphaFoldDB" id="A0AAU8IGN8"/>
<keyword evidence="10" id="KW-0915">Sodium</keyword>
<dbReference type="PANTHER" id="PTHR28259:SF1">
    <property type="entry name" value="FLUORIDE EXPORT PROTEIN 1-RELATED"/>
    <property type="match status" value="1"/>
</dbReference>
<keyword evidence="6 10" id="KW-0407">Ion channel</keyword>
<dbReference type="PANTHER" id="PTHR28259">
    <property type="entry name" value="FLUORIDE EXPORT PROTEIN 1-RELATED"/>
    <property type="match status" value="1"/>
</dbReference>
<feature type="transmembrane region" description="Helical" evidence="10">
    <location>
        <begin position="7"/>
        <end position="26"/>
    </location>
</feature>
<dbReference type="GO" id="GO:0062054">
    <property type="term" value="F:fluoride channel activity"/>
    <property type="evidence" value="ECO:0007669"/>
    <property type="project" value="UniProtKB-UniRule"/>
</dbReference>
<evidence type="ECO:0000256" key="7">
    <source>
        <dbReference type="ARBA" id="ARBA00035120"/>
    </source>
</evidence>
<evidence type="ECO:0000256" key="4">
    <source>
        <dbReference type="ARBA" id="ARBA00022989"/>
    </source>
</evidence>
<evidence type="ECO:0000256" key="3">
    <source>
        <dbReference type="ARBA" id="ARBA00022692"/>
    </source>
</evidence>
<keyword evidence="2 10" id="KW-1003">Cell membrane</keyword>
<organism evidence="11">
    <name type="scientific">Sporolactobacillus sp. Y61</name>
    <dbReference type="NCBI Taxonomy" id="3160863"/>
    <lineage>
        <taxon>Bacteria</taxon>
        <taxon>Bacillati</taxon>
        <taxon>Bacillota</taxon>
        <taxon>Bacilli</taxon>
        <taxon>Bacillales</taxon>
        <taxon>Sporolactobacillaceae</taxon>
        <taxon>Sporolactobacillus</taxon>
    </lineage>
</organism>
<evidence type="ECO:0000256" key="10">
    <source>
        <dbReference type="HAMAP-Rule" id="MF_00454"/>
    </source>
</evidence>
<dbReference type="GO" id="GO:0140114">
    <property type="term" value="P:cellular detoxification of fluoride"/>
    <property type="evidence" value="ECO:0007669"/>
    <property type="project" value="UniProtKB-UniRule"/>
</dbReference>
<proteinExistence type="inferred from homology"/>
<evidence type="ECO:0000256" key="2">
    <source>
        <dbReference type="ARBA" id="ARBA00022475"/>
    </source>
</evidence>
<feature type="transmembrane region" description="Helical" evidence="10">
    <location>
        <begin position="92"/>
        <end position="115"/>
    </location>
</feature>
<keyword evidence="3 10" id="KW-0812">Transmembrane</keyword>
<name>A0AAU8IGN8_9BACL</name>
<evidence type="ECO:0000256" key="1">
    <source>
        <dbReference type="ARBA" id="ARBA00004651"/>
    </source>
</evidence>